<evidence type="ECO:0000313" key="3">
    <source>
        <dbReference type="Proteomes" id="UP000053477"/>
    </source>
</evidence>
<dbReference type="Proteomes" id="UP000053477">
    <property type="component" value="Unassembled WGS sequence"/>
</dbReference>
<feature type="compositionally biased region" description="Low complexity" evidence="1">
    <location>
        <begin position="419"/>
        <end position="428"/>
    </location>
</feature>
<reference evidence="2 3" key="1">
    <citation type="submission" date="2015-04" db="EMBL/GenBank/DDBJ databases">
        <title>Complete genome sequence of Schizopora paradoxa KUC8140, a cosmopolitan wood degrader in East Asia.</title>
        <authorList>
            <consortium name="DOE Joint Genome Institute"/>
            <person name="Min B."/>
            <person name="Park H."/>
            <person name="Jang Y."/>
            <person name="Kim J.-J."/>
            <person name="Kim K.H."/>
            <person name="Pangilinan J."/>
            <person name="Lipzen A."/>
            <person name="Riley R."/>
            <person name="Grigoriev I.V."/>
            <person name="Spatafora J.W."/>
            <person name="Choi I.-G."/>
        </authorList>
    </citation>
    <scope>NUCLEOTIDE SEQUENCE [LARGE SCALE GENOMIC DNA]</scope>
    <source>
        <strain evidence="2 3">KUC8140</strain>
    </source>
</reference>
<dbReference type="InParanoid" id="A0A0H2RWV1"/>
<feature type="compositionally biased region" description="Basic and acidic residues" evidence="1">
    <location>
        <begin position="164"/>
        <end position="173"/>
    </location>
</feature>
<feature type="region of interest" description="Disordered" evidence="1">
    <location>
        <begin position="239"/>
        <end position="314"/>
    </location>
</feature>
<name>A0A0H2RWV1_9AGAM</name>
<feature type="compositionally biased region" description="Basic and acidic residues" evidence="1">
    <location>
        <begin position="452"/>
        <end position="465"/>
    </location>
</feature>
<sequence>MANESTVAMHLTQERVLKTSSVDKGSSIKTFVNAQARYLSDYAAEGKKALADWVGDIATKSDAKQTTESKNEKLKPPVGFSSPILKPRVPVKVDGRREERHERSNKENLANEKTKKERATTVRKPVESRKKESGSGARKRKAIPSDDEHAKRLDERKERRRVKREIVNPKEVHETDEESDNKPKQSDKRKARTSKRVNKDEDHQLGKGNKKLPAGLALMHGFNATNVGKQRLTVGNIASNSGVFSKGKASKKSKVEDRKTNSAKPTFDEAKFLGGFLPAPTRRSDKQRAKPSTVISISDDKSSTSIESEVPSTPKKYHITNKMSATKKHTKLVAEEPERSSSSSVVKSNYESEVWDIEREFENSTVSHDKLSKAPSASVVVNCKSLSWGAKVDQDTVIDEPTEARRDSRSPTSLSDRNSSLAPSQSASQLPIRVAAMNSGMISRFFGHDLKGNSDAGRLEQRKGEQASQLQPAPPRSPTLLDHAIAQDNEISQGTTGQDVEQDPTLLVTSFPADVEGEALEALNHCHESVDDEKAIYEDPLDLLDELNNGRLFAYNPLPSIPLDDSLSDMGFREDEGMWMRWSIPQPETEYPSDFLGTVEDDPITQYQPESLSPEGDFHESLDDAWGRGIEDPSFVQNFIVSEEDDASMNPYDVLDTSRGSRNDAWSDEQRLEEGYEHETMEEDAMEEDYLFHDDGATAVYEDHIDSDILVSDSIDASETFFSQGRALLLGVDYGPKEQEDSRETKKSTLGDIEMSVAKNLRGHWHPVKF</sequence>
<proteinExistence type="predicted"/>
<feature type="compositionally biased region" description="Basic and acidic residues" evidence="1">
    <location>
        <begin position="143"/>
        <end position="157"/>
    </location>
</feature>
<dbReference type="OrthoDB" id="2537141at2759"/>
<evidence type="ECO:0000313" key="2">
    <source>
        <dbReference type="EMBL" id="KLO16324.1"/>
    </source>
</evidence>
<gene>
    <name evidence="2" type="ORF">SCHPADRAFT_995152</name>
</gene>
<feature type="region of interest" description="Disordered" evidence="1">
    <location>
        <begin position="397"/>
        <end position="428"/>
    </location>
</feature>
<feature type="compositionally biased region" description="Basic and acidic residues" evidence="1">
    <location>
        <begin position="91"/>
        <end position="133"/>
    </location>
</feature>
<dbReference type="STRING" id="27342.A0A0H2RWV1"/>
<accession>A0A0H2RWV1</accession>
<feature type="compositionally biased region" description="Low complexity" evidence="1">
    <location>
        <begin position="292"/>
        <end position="309"/>
    </location>
</feature>
<feature type="region of interest" description="Disordered" evidence="1">
    <location>
        <begin position="650"/>
        <end position="681"/>
    </location>
</feature>
<protein>
    <submittedName>
        <fullName evidence="2">Uncharacterized protein</fullName>
    </submittedName>
</protein>
<feature type="compositionally biased region" description="Low complexity" evidence="1">
    <location>
        <begin position="340"/>
        <end position="349"/>
    </location>
</feature>
<dbReference type="AlphaFoldDB" id="A0A0H2RWV1"/>
<feature type="compositionally biased region" description="Basic and acidic residues" evidence="1">
    <location>
        <begin position="668"/>
        <end position="679"/>
    </location>
</feature>
<feature type="region of interest" description="Disordered" evidence="1">
    <location>
        <begin position="452"/>
        <end position="480"/>
    </location>
</feature>
<feature type="compositionally biased region" description="Basic and acidic residues" evidence="1">
    <location>
        <begin position="59"/>
        <end position="75"/>
    </location>
</feature>
<evidence type="ECO:0000256" key="1">
    <source>
        <dbReference type="SAM" id="MobiDB-lite"/>
    </source>
</evidence>
<dbReference type="EMBL" id="KQ085917">
    <property type="protein sequence ID" value="KLO16324.1"/>
    <property type="molecule type" value="Genomic_DNA"/>
</dbReference>
<feature type="region of interest" description="Disordered" evidence="1">
    <location>
        <begin position="59"/>
        <end position="212"/>
    </location>
</feature>
<organism evidence="2 3">
    <name type="scientific">Schizopora paradoxa</name>
    <dbReference type="NCBI Taxonomy" id="27342"/>
    <lineage>
        <taxon>Eukaryota</taxon>
        <taxon>Fungi</taxon>
        <taxon>Dikarya</taxon>
        <taxon>Basidiomycota</taxon>
        <taxon>Agaricomycotina</taxon>
        <taxon>Agaricomycetes</taxon>
        <taxon>Hymenochaetales</taxon>
        <taxon>Schizoporaceae</taxon>
        <taxon>Schizopora</taxon>
    </lineage>
</organism>
<feature type="compositionally biased region" description="Basic and acidic residues" evidence="1">
    <location>
        <begin position="253"/>
        <end position="271"/>
    </location>
</feature>
<feature type="region of interest" description="Disordered" evidence="1">
    <location>
        <begin position="328"/>
        <end position="349"/>
    </location>
</feature>
<keyword evidence="3" id="KW-1185">Reference proteome</keyword>